<keyword evidence="7 8" id="KW-0472">Membrane</keyword>
<dbReference type="Pfam" id="PF00474">
    <property type="entry name" value="SSF"/>
    <property type="match status" value="1"/>
</dbReference>
<dbReference type="InterPro" id="IPR018212">
    <property type="entry name" value="Na/solute_symporter_CS"/>
</dbReference>
<keyword evidence="6 8" id="KW-1133">Transmembrane helix</keyword>
<dbReference type="AlphaFoldDB" id="A0A383EKW6"/>
<feature type="transmembrane region" description="Helical" evidence="8">
    <location>
        <begin position="42"/>
        <end position="61"/>
    </location>
</feature>
<dbReference type="GO" id="GO:0022857">
    <property type="term" value="F:transmembrane transporter activity"/>
    <property type="evidence" value="ECO:0007669"/>
    <property type="project" value="InterPro"/>
</dbReference>
<gene>
    <name evidence="9" type="ORF">METZ01_LOCUS510350</name>
</gene>
<evidence type="ECO:0000256" key="8">
    <source>
        <dbReference type="SAM" id="Phobius"/>
    </source>
</evidence>
<accession>A0A383EKW6</accession>
<dbReference type="InterPro" id="IPR001734">
    <property type="entry name" value="Na/solute_symporter"/>
</dbReference>
<organism evidence="9">
    <name type="scientific">marine metagenome</name>
    <dbReference type="NCBI Taxonomy" id="408172"/>
    <lineage>
        <taxon>unclassified sequences</taxon>
        <taxon>metagenomes</taxon>
        <taxon>ecological metagenomes</taxon>
    </lineage>
</organism>
<dbReference type="PANTHER" id="PTHR48086">
    <property type="entry name" value="SODIUM/PROLINE SYMPORTER-RELATED"/>
    <property type="match status" value="1"/>
</dbReference>
<keyword evidence="3" id="KW-0813">Transport</keyword>
<keyword evidence="5 8" id="KW-0812">Transmembrane</keyword>
<evidence type="ECO:0000256" key="7">
    <source>
        <dbReference type="ARBA" id="ARBA00023136"/>
    </source>
</evidence>
<dbReference type="GO" id="GO:0005886">
    <property type="term" value="C:plasma membrane"/>
    <property type="evidence" value="ECO:0007669"/>
    <property type="project" value="TreeGrafter"/>
</dbReference>
<evidence type="ECO:0008006" key="10">
    <source>
        <dbReference type="Google" id="ProtNLM"/>
    </source>
</evidence>
<evidence type="ECO:0000256" key="4">
    <source>
        <dbReference type="ARBA" id="ARBA00022475"/>
    </source>
</evidence>
<reference evidence="9" key="1">
    <citation type="submission" date="2018-05" db="EMBL/GenBank/DDBJ databases">
        <authorList>
            <person name="Lanie J.A."/>
            <person name="Ng W.-L."/>
            <person name="Kazmierczak K.M."/>
            <person name="Andrzejewski T.M."/>
            <person name="Davidsen T.M."/>
            <person name="Wayne K.J."/>
            <person name="Tettelin H."/>
            <person name="Glass J.I."/>
            <person name="Rusch D."/>
            <person name="Podicherti R."/>
            <person name="Tsui H.-C.T."/>
            <person name="Winkler M.E."/>
        </authorList>
    </citation>
    <scope>NUCLEOTIDE SEQUENCE</scope>
</reference>
<sequence length="229" mass="25595">MTYFDISIILIYLSIIFFVGLKTRKYINNFSDFMVANRSVSLSLAVVTMLGTELGLITVMHNAQTGINGLFSSFHIGLVAFIVTLLIGLTGFVVVELRRLRVKSIPEYYNLRFGPKTRIVGAILLCLGGILNMGLFLKVGAIFIQSIFGIESDGNFLAFIMFALLVLVLVYTIFGGMFSVIVTDYIQYVVLSIGFMLCVFYSIKTLGWSNIFNSLESMRDYEIIYNPVA</sequence>
<feature type="transmembrane region" description="Helical" evidence="8">
    <location>
        <begin position="185"/>
        <end position="203"/>
    </location>
</feature>
<evidence type="ECO:0000313" key="9">
    <source>
        <dbReference type="EMBL" id="SVE57496.1"/>
    </source>
</evidence>
<name>A0A383EKW6_9ZZZZ</name>
<evidence type="ECO:0000256" key="6">
    <source>
        <dbReference type="ARBA" id="ARBA00022989"/>
    </source>
</evidence>
<feature type="transmembrane region" description="Helical" evidence="8">
    <location>
        <begin position="73"/>
        <end position="98"/>
    </location>
</feature>
<feature type="transmembrane region" description="Helical" evidence="8">
    <location>
        <begin position="119"/>
        <end position="144"/>
    </location>
</feature>
<feature type="transmembrane region" description="Helical" evidence="8">
    <location>
        <begin position="6"/>
        <end position="21"/>
    </location>
</feature>
<dbReference type="EMBL" id="UINC01226842">
    <property type="protein sequence ID" value="SVE57496.1"/>
    <property type="molecule type" value="Genomic_DNA"/>
</dbReference>
<proteinExistence type="inferred from homology"/>
<protein>
    <recommendedName>
        <fullName evidence="10">Sodium:solute symporter family protein</fullName>
    </recommendedName>
</protein>
<dbReference type="InterPro" id="IPR050277">
    <property type="entry name" value="Sodium:Solute_Symporter"/>
</dbReference>
<evidence type="ECO:0000256" key="2">
    <source>
        <dbReference type="ARBA" id="ARBA00006434"/>
    </source>
</evidence>
<dbReference type="PANTHER" id="PTHR48086:SF7">
    <property type="entry name" value="SODIUM-SOLUTE SYMPORTER-RELATED"/>
    <property type="match status" value="1"/>
</dbReference>
<dbReference type="PROSITE" id="PS50283">
    <property type="entry name" value="NA_SOLUT_SYMP_3"/>
    <property type="match status" value="1"/>
</dbReference>
<evidence type="ECO:0000256" key="5">
    <source>
        <dbReference type="ARBA" id="ARBA00022692"/>
    </source>
</evidence>
<dbReference type="GO" id="GO:0046942">
    <property type="term" value="P:carboxylic acid transport"/>
    <property type="evidence" value="ECO:0007669"/>
    <property type="project" value="UniProtKB-ARBA"/>
</dbReference>
<feature type="non-terminal residue" evidence="9">
    <location>
        <position position="229"/>
    </location>
</feature>
<dbReference type="InterPro" id="IPR038377">
    <property type="entry name" value="Na/Glc_symporter_sf"/>
</dbReference>
<comment type="subcellular location">
    <subcellularLocation>
        <location evidence="1">Membrane</location>
        <topology evidence="1">Multi-pass membrane protein</topology>
    </subcellularLocation>
</comment>
<feature type="transmembrane region" description="Helical" evidence="8">
    <location>
        <begin position="156"/>
        <end position="178"/>
    </location>
</feature>
<keyword evidence="4" id="KW-1003">Cell membrane</keyword>
<evidence type="ECO:0000256" key="3">
    <source>
        <dbReference type="ARBA" id="ARBA00022448"/>
    </source>
</evidence>
<dbReference type="Gene3D" id="1.20.1730.10">
    <property type="entry name" value="Sodium/glucose cotransporter"/>
    <property type="match status" value="1"/>
</dbReference>
<dbReference type="PROSITE" id="PS00456">
    <property type="entry name" value="NA_SOLUT_SYMP_1"/>
    <property type="match status" value="1"/>
</dbReference>
<evidence type="ECO:0000256" key="1">
    <source>
        <dbReference type="ARBA" id="ARBA00004141"/>
    </source>
</evidence>
<comment type="similarity">
    <text evidence="2">Belongs to the sodium:solute symporter (SSF) (TC 2.A.21) family.</text>
</comment>